<dbReference type="Gene3D" id="2.40.50.180">
    <property type="entry name" value="CheA-289, Domain 4"/>
    <property type="match status" value="1"/>
</dbReference>
<dbReference type="PANTHER" id="PTHR22617:SF43">
    <property type="entry name" value="PROTEIN PILI"/>
    <property type="match status" value="1"/>
</dbReference>
<dbReference type="Pfam" id="PF01584">
    <property type="entry name" value="CheW"/>
    <property type="match status" value="1"/>
</dbReference>
<keyword evidence="3" id="KW-1185">Reference proteome</keyword>
<dbReference type="InterPro" id="IPR039315">
    <property type="entry name" value="CheW"/>
</dbReference>
<name>A0A316ELF3_9BURK</name>
<gene>
    <name evidence="2" type="ORF">C7419_106101</name>
</gene>
<dbReference type="InterPro" id="IPR036061">
    <property type="entry name" value="CheW-like_dom_sf"/>
</dbReference>
<dbReference type="PANTHER" id="PTHR22617">
    <property type="entry name" value="CHEMOTAXIS SENSOR HISTIDINE KINASE-RELATED"/>
    <property type="match status" value="1"/>
</dbReference>
<dbReference type="GeneID" id="98344264"/>
<evidence type="ECO:0000313" key="3">
    <source>
        <dbReference type="Proteomes" id="UP000245754"/>
    </source>
</evidence>
<sequence>MKLFLLFRIGSDHYALDAAEVAEVLPLTALKQVPGAPAWVAGLMVRHGSPVPVIDISALATGTPVVPRTSSRTVLVHYRPSPMPPRLLGLRLEYATETLRCAAESFVDGGIDPGPARYLGPVRHDARGLVQWITVPALLPDDVRALLFPEDAAPATSALNVP</sequence>
<dbReference type="GO" id="GO:0006935">
    <property type="term" value="P:chemotaxis"/>
    <property type="evidence" value="ECO:0007669"/>
    <property type="project" value="InterPro"/>
</dbReference>
<comment type="caution">
    <text evidence="2">The sequence shown here is derived from an EMBL/GenBank/DDBJ whole genome shotgun (WGS) entry which is preliminary data.</text>
</comment>
<dbReference type="Proteomes" id="UP000245754">
    <property type="component" value="Unassembled WGS sequence"/>
</dbReference>
<dbReference type="InterPro" id="IPR002545">
    <property type="entry name" value="CheW-lke_dom"/>
</dbReference>
<dbReference type="AlphaFoldDB" id="A0A316ELF3"/>
<dbReference type="EMBL" id="QGGT01000006">
    <property type="protein sequence ID" value="PWK32682.1"/>
    <property type="molecule type" value="Genomic_DNA"/>
</dbReference>
<organism evidence="2 3">
    <name type="scientific">Cupriavidus plantarum</name>
    <dbReference type="NCBI Taxonomy" id="942865"/>
    <lineage>
        <taxon>Bacteria</taxon>
        <taxon>Pseudomonadati</taxon>
        <taxon>Pseudomonadota</taxon>
        <taxon>Betaproteobacteria</taxon>
        <taxon>Burkholderiales</taxon>
        <taxon>Burkholderiaceae</taxon>
        <taxon>Cupriavidus</taxon>
    </lineage>
</organism>
<protein>
    <submittedName>
        <fullName evidence="2">Chemotaxis-related protein WspB</fullName>
    </submittedName>
</protein>
<dbReference type="RefSeq" id="WP_109584970.1">
    <property type="nucleotide sequence ID" value="NZ_CAJPUX010000018.1"/>
</dbReference>
<feature type="domain" description="CheW-like" evidence="1">
    <location>
        <begin position="1"/>
        <end position="144"/>
    </location>
</feature>
<evidence type="ECO:0000313" key="2">
    <source>
        <dbReference type="EMBL" id="PWK32682.1"/>
    </source>
</evidence>
<reference evidence="2 3" key="1">
    <citation type="submission" date="2018-05" db="EMBL/GenBank/DDBJ databases">
        <title>Genomic Encyclopedia of Type Strains, Phase IV (KMG-V): Genome sequencing to study the core and pangenomes of soil and plant-associated prokaryotes.</title>
        <authorList>
            <person name="Whitman W."/>
        </authorList>
    </citation>
    <scope>NUCLEOTIDE SEQUENCE [LARGE SCALE GENOMIC DNA]</scope>
    <source>
        <strain evidence="2 3">SLV-132</strain>
    </source>
</reference>
<proteinExistence type="predicted"/>
<evidence type="ECO:0000259" key="1">
    <source>
        <dbReference type="PROSITE" id="PS50851"/>
    </source>
</evidence>
<dbReference type="SMART" id="SM00260">
    <property type="entry name" value="CheW"/>
    <property type="match status" value="1"/>
</dbReference>
<dbReference type="PROSITE" id="PS50851">
    <property type="entry name" value="CHEW"/>
    <property type="match status" value="1"/>
</dbReference>
<dbReference type="GO" id="GO:0005829">
    <property type="term" value="C:cytosol"/>
    <property type="evidence" value="ECO:0007669"/>
    <property type="project" value="TreeGrafter"/>
</dbReference>
<dbReference type="GO" id="GO:0007165">
    <property type="term" value="P:signal transduction"/>
    <property type="evidence" value="ECO:0007669"/>
    <property type="project" value="InterPro"/>
</dbReference>
<accession>A0A316ELF3</accession>
<dbReference type="SUPFAM" id="SSF50341">
    <property type="entry name" value="CheW-like"/>
    <property type="match status" value="1"/>
</dbReference>